<dbReference type="GO" id="GO:0005524">
    <property type="term" value="F:ATP binding"/>
    <property type="evidence" value="ECO:0007669"/>
    <property type="project" value="UniProtKB-KW"/>
</dbReference>
<dbReference type="Pfam" id="PF13304">
    <property type="entry name" value="AAA_21"/>
    <property type="match status" value="1"/>
</dbReference>
<keyword evidence="2" id="KW-0067">ATP-binding</keyword>
<dbReference type="GO" id="GO:0016887">
    <property type="term" value="F:ATP hydrolysis activity"/>
    <property type="evidence" value="ECO:0007669"/>
    <property type="project" value="InterPro"/>
</dbReference>
<accession>A0A9D1W6Q4</accession>
<dbReference type="InterPro" id="IPR003959">
    <property type="entry name" value="ATPase_AAA_core"/>
</dbReference>
<dbReference type="AlphaFoldDB" id="A0A9D1W6Q4"/>
<gene>
    <name evidence="2" type="ORF">H9853_00170</name>
</gene>
<organism evidence="2 3">
    <name type="scientific">Candidatus Sphingobacterium stercoripullorum</name>
    <dbReference type="NCBI Taxonomy" id="2838759"/>
    <lineage>
        <taxon>Bacteria</taxon>
        <taxon>Pseudomonadati</taxon>
        <taxon>Bacteroidota</taxon>
        <taxon>Sphingobacteriia</taxon>
        <taxon>Sphingobacteriales</taxon>
        <taxon>Sphingobacteriaceae</taxon>
        <taxon>Sphingobacterium</taxon>
    </lineage>
</organism>
<reference evidence="2" key="1">
    <citation type="journal article" date="2021" name="PeerJ">
        <title>Extensive microbial diversity within the chicken gut microbiome revealed by metagenomics and culture.</title>
        <authorList>
            <person name="Gilroy R."/>
            <person name="Ravi A."/>
            <person name="Getino M."/>
            <person name="Pursley I."/>
            <person name="Horton D.L."/>
            <person name="Alikhan N.F."/>
            <person name="Baker D."/>
            <person name="Gharbi K."/>
            <person name="Hall N."/>
            <person name="Watson M."/>
            <person name="Adriaenssens E.M."/>
            <person name="Foster-Nyarko E."/>
            <person name="Jarju S."/>
            <person name="Secka A."/>
            <person name="Antonio M."/>
            <person name="Oren A."/>
            <person name="Chaudhuri R.R."/>
            <person name="La Ragione R."/>
            <person name="Hildebrand F."/>
            <person name="Pallen M.J."/>
        </authorList>
    </citation>
    <scope>NUCLEOTIDE SEQUENCE</scope>
    <source>
        <strain evidence="2">1719</strain>
    </source>
</reference>
<dbReference type="EMBL" id="DXEZ01000002">
    <property type="protein sequence ID" value="HIX53415.1"/>
    <property type="molecule type" value="Genomic_DNA"/>
</dbReference>
<keyword evidence="2" id="KW-0547">Nucleotide-binding</keyword>
<comment type="caution">
    <text evidence="2">The sequence shown here is derived from an EMBL/GenBank/DDBJ whole genome shotgun (WGS) entry which is preliminary data.</text>
</comment>
<evidence type="ECO:0000259" key="1">
    <source>
        <dbReference type="Pfam" id="PF13304"/>
    </source>
</evidence>
<name>A0A9D1W6Q4_9SPHI</name>
<evidence type="ECO:0000313" key="2">
    <source>
        <dbReference type="EMBL" id="HIX53415.1"/>
    </source>
</evidence>
<dbReference type="Proteomes" id="UP000824156">
    <property type="component" value="Unassembled WGS sequence"/>
</dbReference>
<evidence type="ECO:0000313" key="3">
    <source>
        <dbReference type="Proteomes" id="UP000824156"/>
    </source>
</evidence>
<feature type="domain" description="ATPase AAA-type core" evidence="1">
    <location>
        <begin position="23"/>
        <end position="157"/>
    </location>
</feature>
<protein>
    <submittedName>
        <fullName evidence="2">ATP-binding protein</fullName>
    </submittedName>
</protein>
<dbReference type="PANTHER" id="PTHR40396">
    <property type="entry name" value="ATPASE-LIKE PROTEIN"/>
    <property type="match status" value="1"/>
</dbReference>
<dbReference type="SUPFAM" id="SSF52540">
    <property type="entry name" value="P-loop containing nucleoside triphosphate hydrolases"/>
    <property type="match status" value="1"/>
</dbReference>
<reference evidence="2" key="2">
    <citation type="submission" date="2021-04" db="EMBL/GenBank/DDBJ databases">
        <authorList>
            <person name="Gilroy R."/>
        </authorList>
    </citation>
    <scope>NUCLEOTIDE SEQUENCE</scope>
    <source>
        <strain evidence="2">1719</strain>
    </source>
</reference>
<dbReference type="PANTHER" id="PTHR40396:SF1">
    <property type="entry name" value="ATPASE AAA-TYPE CORE DOMAIN-CONTAINING PROTEIN"/>
    <property type="match status" value="1"/>
</dbReference>
<sequence>MLEFFDTGIDGIELMDVDFNQIDLPSEIKEDIEIDLLREKPEETCLLISNLQGDEYYIISIVDGSKAQAWLLKTKHRVAGGGYKLFDLKDESNGTKTILGLIPLIIDFFNGGKVFVIDEIESSLHPNLIRAFFEFLSDQCENTNSQLIVSSHKETLLSHKILRKDAVWFADKVKEGATSLHSLEDYKVDFDKEVTDDYLLGRYKGIPNLGNWNHLQEMRQNN</sequence>
<proteinExistence type="predicted"/>
<dbReference type="Gene3D" id="3.40.50.300">
    <property type="entry name" value="P-loop containing nucleotide triphosphate hydrolases"/>
    <property type="match status" value="1"/>
</dbReference>
<dbReference type="InterPro" id="IPR027417">
    <property type="entry name" value="P-loop_NTPase"/>
</dbReference>